<feature type="domain" description="Carrier" evidence="5">
    <location>
        <begin position="591"/>
        <end position="665"/>
    </location>
</feature>
<proteinExistence type="predicted"/>
<protein>
    <submittedName>
        <fullName evidence="6">Condensation domain-containing protein</fullName>
    </submittedName>
</protein>
<dbReference type="PROSITE" id="PS50075">
    <property type="entry name" value="CARRIER"/>
    <property type="match status" value="1"/>
</dbReference>
<dbReference type="SUPFAM" id="SSF51735">
    <property type="entry name" value="NAD(P)-binding Rossmann-fold domains"/>
    <property type="match status" value="1"/>
</dbReference>
<feature type="region of interest" description="Disordered" evidence="4">
    <location>
        <begin position="250"/>
        <end position="279"/>
    </location>
</feature>
<dbReference type="InterPro" id="IPR036736">
    <property type="entry name" value="ACP-like_sf"/>
</dbReference>
<dbReference type="InterPro" id="IPR006162">
    <property type="entry name" value="Ppantetheine_attach_site"/>
</dbReference>
<dbReference type="PANTHER" id="PTHR45527">
    <property type="entry name" value="NONRIBOSOMAL PEPTIDE SYNTHETASE"/>
    <property type="match status" value="1"/>
</dbReference>
<feature type="region of interest" description="Disordered" evidence="4">
    <location>
        <begin position="20"/>
        <end position="41"/>
    </location>
</feature>
<dbReference type="Gene3D" id="3.30.559.10">
    <property type="entry name" value="Chloramphenicol acetyltransferase-like domain"/>
    <property type="match status" value="1"/>
</dbReference>
<dbReference type="Pfam" id="PF13193">
    <property type="entry name" value="AMP-binding_C"/>
    <property type="match status" value="1"/>
</dbReference>
<dbReference type="PROSITE" id="PS00012">
    <property type="entry name" value="PHOSPHOPANTETHEINE"/>
    <property type="match status" value="1"/>
</dbReference>
<dbReference type="InterPro" id="IPR020806">
    <property type="entry name" value="PKS_PP-bd"/>
</dbReference>
<dbReference type="SUPFAM" id="SSF56801">
    <property type="entry name" value="Acetyl-CoA synthetase-like"/>
    <property type="match status" value="1"/>
</dbReference>
<organism evidence="6 7">
    <name type="scientific">Streptomyces endophytica</name>
    <dbReference type="NCBI Taxonomy" id="2991496"/>
    <lineage>
        <taxon>Bacteria</taxon>
        <taxon>Bacillati</taxon>
        <taxon>Actinomycetota</taxon>
        <taxon>Actinomycetes</taxon>
        <taxon>Kitasatosporales</taxon>
        <taxon>Streptomycetaceae</taxon>
        <taxon>Streptomyces</taxon>
    </lineage>
</organism>
<dbReference type="Gene3D" id="3.40.50.720">
    <property type="entry name" value="NAD(P)-binding Rossmann-like Domain"/>
    <property type="match status" value="1"/>
</dbReference>
<dbReference type="InterPro" id="IPR036291">
    <property type="entry name" value="NAD(P)-bd_dom_sf"/>
</dbReference>
<keyword evidence="7" id="KW-1185">Reference proteome</keyword>
<dbReference type="Gene3D" id="1.10.1200.10">
    <property type="entry name" value="ACP-like"/>
    <property type="match status" value="1"/>
</dbReference>
<reference evidence="6" key="1">
    <citation type="submission" date="2022-11" db="EMBL/GenBank/DDBJ databases">
        <title>Identification and genomic analyses of a novel endophytic actinobacterium Streptomyces endophytica sp. nov. with potential for biocontrol of Yam anthracnose.</title>
        <authorList>
            <person name="Huang X."/>
        </authorList>
    </citation>
    <scope>NUCLEOTIDE SEQUENCE</scope>
    <source>
        <strain evidence="6">HNM0140</strain>
    </source>
</reference>
<evidence type="ECO:0000256" key="3">
    <source>
        <dbReference type="ARBA" id="ARBA00022553"/>
    </source>
</evidence>
<evidence type="ECO:0000259" key="5">
    <source>
        <dbReference type="PROSITE" id="PS50075"/>
    </source>
</evidence>
<dbReference type="Proteomes" id="UP001164959">
    <property type="component" value="Chromosome"/>
</dbReference>
<dbReference type="Gene3D" id="3.30.559.30">
    <property type="entry name" value="Nonribosomal peptide synthetase, condensation domain"/>
    <property type="match status" value="1"/>
</dbReference>
<keyword evidence="3" id="KW-0597">Phosphoprotein</keyword>
<dbReference type="EMBL" id="CP110636">
    <property type="protein sequence ID" value="UZJ32684.1"/>
    <property type="molecule type" value="Genomic_DNA"/>
</dbReference>
<dbReference type="InterPro" id="IPR045851">
    <property type="entry name" value="AMP-bd_C_sf"/>
</dbReference>
<dbReference type="PANTHER" id="PTHR45527:SF1">
    <property type="entry name" value="FATTY ACID SYNTHASE"/>
    <property type="match status" value="1"/>
</dbReference>
<evidence type="ECO:0000256" key="4">
    <source>
        <dbReference type="SAM" id="MobiDB-lite"/>
    </source>
</evidence>
<feature type="compositionally biased region" description="Pro residues" evidence="4">
    <location>
        <begin position="208"/>
        <end position="221"/>
    </location>
</feature>
<evidence type="ECO:0000256" key="1">
    <source>
        <dbReference type="ARBA" id="ARBA00001957"/>
    </source>
</evidence>
<comment type="cofactor">
    <cofactor evidence="1">
        <name>pantetheine 4'-phosphate</name>
        <dbReference type="ChEBI" id="CHEBI:47942"/>
    </cofactor>
</comment>
<feature type="region of interest" description="Disordered" evidence="4">
    <location>
        <begin position="194"/>
        <end position="223"/>
    </location>
</feature>
<dbReference type="SUPFAM" id="SSF47336">
    <property type="entry name" value="ACP-like"/>
    <property type="match status" value="1"/>
</dbReference>
<dbReference type="RefSeq" id="WP_265363905.1">
    <property type="nucleotide sequence ID" value="NZ_CP110636.1"/>
</dbReference>
<dbReference type="CDD" id="cd19531">
    <property type="entry name" value="LCL_NRPS-like"/>
    <property type="match status" value="1"/>
</dbReference>
<accession>A0ABY6PFM5</accession>
<dbReference type="Pfam" id="PF01370">
    <property type="entry name" value="Epimerase"/>
    <property type="match status" value="1"/>
</dbReference>
<dbReference type="Pfam" id="PF00550">
    <property type="entry name" value="PP-binding"/>
    <property type="match status" value="1"/>
</dbReference>
<dbReference type="InterPro" id="IPR009081">
    <property type="entry name" value="PP-bd_ACP"/>
</dbReference>
<dbReference type="SMART" id="SM00823">
    <property type="entry name" value="PKS_PP"/>
    <property type="match status" value="1"/>
</dbReference>
<evidence type="ECO:0000313" key="7">
    <source>
        <dbReference type="Proteomes" id="UP001164959"/>
    </source>
</evidence>
<dbReference type="InterPro" id="IPR025110">
    <property type="entry name" value="AMP-bd_C"/>
</dbReference>
<sequence length="1001" mass="105181">MATDRTAAPALQEELLRRARERAAARTATGPGSADRGPAPLSRAQHRMWLMDRLGHDGASYSVPFATRLRGPLDVDALASALTGLVRRHEILRTRYVQRNGEPCQEVLPAPESIAVPVVPADPAEAAPLLAAEARRPFDLSAGTVPRALVLRHGPQDHTALLTFHHISLDGPSLEIVAEELGALYESAARSREAAATVAGSGPAQRQPQPPSGPHPQPRPPQYADFARHEHRAAGDRPDEGLRHWHALLDGATPPRLPGPAHPPADLTARPTGSHTTPLAPEVPAALRELGRRHRATPFTVALTAAFAALRRGTGQDDLVIGIAGTHRRGTAMRGLVGLCVNTLPLRVDTSGDPSFGTLLKRVRAALLDAQQHADVPFDVIVDRLGAAARGADGTSLVRVTADVLGAPTTLRLPGTDAEYVEVGVGEAKFDLSFGLVDTDRPAALVQYRRAVLDEKAATGLGATYAALLTALATAPDDLPLSQLPDAEGVQLPYAAAELDESDTHPAERILRSHPHLSDAAVVSPPGGPLLAYAVLREIGGPSPAELRAHLRDRLAPDLVPAAVTLLDVLPRAADGTVDPARLPGLPSLPAPEGPHADAVREGFAALLGRTPAPDDDFFALGGHSLAAVQLAERLRRALTLPLTGLDIMQARTPRAVSALLDVRAAERAAASLRPATRPGQTERTSRTAAGRSGRARTGTVLVTGATGGVGSFLLRELAAQGRPVLALARPESAHLVAADGVDVVEGDLTDLDGLRKAVRSADAVIHAASTFTRPEVDVAALDAMVDAWSRGPFVFVSSVDAYGHPDGGRVAEESPSREPLSPYGRAKLDCEARLLRAAGTAGRGGASAVRSPLVWGPHDRLRDQLRWGATGVLYQAIREGRPLAVPRPGAGGHGWYGAAWVHGAALARAVVSCLDAPVHGVANAISGHVSWQDLAAELSPLLGVAGELEESDEVHPDLNHHWHYDSDRLARSLRPLPGEDLASVLASMITPSLDRQSTGT</sequence>
<dbReference type="Pfam" id="PF00668">
    <property type="entry name" value="Condensation"/>
    <property type="match status" value="2"/>
</dbReference>
<gene>
    <name evidence="6" type="ORF">OJ254_23390</name>
</gene>
<evidence type="ECO:0000313" key="6">
    <source>
        <dbReference type="EMBL" id="UZJ32684.1"/>
    </source>
</evidence>
<dbReference type="InterPro" id="IPR023213">
    <property type="entry name" value="CAT-like_dom_sf"/>
</dbReference>
<dbReference type="Gene3D" id="3.30.300.30">
    <property type="match status" value="1"/>
</dbReference>
<name>A0ABY6PFM5_9ACTN</name>
<dbReference type="InterPro" id="IPR001242">
    <property type="entry name" value="Condensation_dom"/>
</dbReference>
<dbReference type="InterPro" id="IPR001509">
    <property type="entry name" value="Epimerase_deHydtase"/>
</dbReference>
<evidence type="ECO:0000256" key="2">
    <source>
        <dbReference type="ARBA" id="ARBA00022450"/>
    </source>
</evidence>
<keyword evidence="2" id="KW-0596">Phosphopantetheine</keyword>
<dbReference type="SUPFAM" id="SSF52777">
    <property type="entry name" value="CoA-dependent acyltransferases"/>
    <property type="match status" value="2"/>
</dbReference>
<feature type="region of interest" description="Disordered" evidence="4">
    <location>
        <begin position="671"/>
        <end position="695"/>
    </location>
</feature>